<comment type="caution">
    <text evidence="1">The sequence shown here is derived from an EMBL/GenBank/DDBJ whole genome shotgun (WGS) entry which is preliminary data.</text>
</comment>
<dbReference type="OrthoDB" id="5365964at2"/>
<dbReference type="AlphaFoldDB" id="A0A3S0UXP3"/>
<dbReference type="Proteomes" id="UP000280346">
    <property type="component" value="Unassembled WGS sequence"/>
</dbReference>
<keyword evidence="2" id="KW-1185">Reference proteome</keyword>
<gene>
    <name evidence="1" type="ORF">EJ913_30490</name>
</gene>
<reference evidence="1 2" key="1">
    <citation type="submission" date="2018-12" db="EMBL/GenBank/DDBJ databases">
        <authorList>
            <person name="Yang Y."/>
        </authorList>
    </citation>
    <scope>NUCLEOTIDE SEQUENCE [LARGE SCALE GENOMIC DNA]</scope>
    <source>
        <strain evidence="1 2">GSF71</strain>
    </source>
</reference>
<organism evidence="1 2">
    <name type="scientific">Azospirillum doebereinerae</name>
    <dbReference type="NCBI Taxonomy" id="92933"/>
    <lineage>
        <taxon>Bacteria</taxon>
        <taxon>Pseudomonadati</taxon>
        <taxon>Pseudomonadota</taxon>
        <taxon>Alphaproteobacteria</taxon>
        <taxon>Rhodospirillales</taxon>
        <taxon>Azospirillaceae</taxon>
        <taxon>Azospirillum</taxon>
    </lineage>
</organism>
<dbReference type="PIRSF" id="PIRSF030771">
    <property type="entry name" value="UCP030771"/>
    <property type="match status" value="1"/>
</dbReference>
<evidence type="ECO:0000313" key="1">
    <source>
        <dbReference type="EMBL" id="RUQ60612.1"/>
    </source>
</evidence>
<name>A0A3S0UXP3_9PROT</name>
<dbReference type="InterPro" id="IPR011231">
    <property type="entry name" value="Phage_VT1-Sakai_H0018"/>
</dbReference>
<protein>
    <submittedName>
        <fullName evidence="1">DUF2190 family protein</fullName>
    </submittedName>
</protein>
<sequence length="109" mass="10832">MKNYVQDGTTVSLTAPYDVASGGGLLVGALFGVAMSAAANGAAVQAVTRGVVTLPKTNAQAWTQGVKVYWDNTAKEATTASSSNTLIGCALVAAANPSATGTVRLNGTV</sequence>
<evidence type="ECO:0000313" key="2">
    <source>
        <dbReference type="Proteomes" id="UP000280346"/>
    </source>
</evidence>
<dbReference type="EMBL" id="RZIJ01000052">
    <property type="protein sequence ID" value="RUQ60612.1"/>
    <property type="molecule type" value="Genomic_DNA"/>
</dbReference>
<dbReference type="RefSeq" id="WP_127005098.1">
    <property type="nucleotide sequence ID" value="NZ_JBNPXW010000035.1"/>
</dbReference>
<proteinExistence type="predicted"/>
<dbReference type="Pfam" id="PF09956">
    <property type="entry name" value="Phage_cement_2"/>
    <property type="match status" value="1"/>
</dbReference>
<accession>A0A3S0UXP3</accession>